<dbReference type="Proteomes" id="UP000237105">
    <property type="component" value="Unassembled WGS sequence"/>
</dbReference>
<gene>
    <name evidence="1" type="ORF">PanWU01x14_022630</name>
</gene>
<dbReference type="AlphaFoldDB" id="A0A2P5DXA3"/>
<comment type="caution">
    <text evidence="1">The sequence shown here is derived from an EMBL/GenBank/DDBJ whole genome shotgun (WGS) entry which is preliminary data.</text>
</comment>
<dbReference type="EMBL" id="JXTB01000011">
    <property type="protein sequence ID" value="PON77909.1"/>
    <property type="molecule type" value="Genomic_DNA"/>
</dbReference>
<evidence type="ECO:0000313" key="1">
    <source>
        <dbReference type="EMBL" id="PON77909.1"/>
    </source>
</evidence>
<name>A0A2P5DXA3_PARAD</name>
<accession>A0A2P5DXA3</accession>
<proteinExistence type="predicted"/>
<protein>
    <submittedName>
        <fullName evidence="1">Uncharacterized protein</fullName>
    </submittedName>
</protein>
<evidence type="ECO:0000313" key="2">
    <source>
        <dbReference type="Proteomes" id="UP000237105"/>
    </source>
</evidence>
<dbReference type="OrthoDB" id="10495496at2759"/>
<sequence length="82" mass="10150">MKVFKKTTKKEILLTCGLPYRNVVVKYVPHHEQLMRTLDFGITITHKKSWHYVFHQPKQWLTDDYICTYFYYLKKKRTYNMD</sequence>
<organism evidence="1 2">
    <name type="scientific">Parasponia andersonii</name>
    <name type="common">Sponia andersonii</name>
    <dbReference type="NCBI Taxonomy" id="3476"/>
    <lineage>
        <taxon>Eukaryota</taxon>
        <taxon>Viridiplantae</taxon>
        <taxon>Streptophyta</taxon>
        <taxon>Embryophyta</taxon>
        <taxon>Tracheophyta</taxon>
        <taxon>Spermatophyta</taxon>
        <taxon>Magnoliopsida</taxon>
        <taxon>eudicotyledons</taxon>
        <taxon>Gunneridae</taxon>
        <taxon>Pentapetalae</taxon>
        <taxon>rosids</taxon>
        <taxon>fabids</taxon>
        <taxon>Rosales</taxon>
        <taxon>Cannabaceae</taxon>
        <taxon>Parasponia</taxon>
    </lineage>
</organism>
<reference evidence="2" key="1">
    <citation type="submission" date="2016-06" db="EMBL/GenBank/DDBJ databases">
        <title>Parallel loss of symbiosis genes in relatives of nitrogen-fixing non-legume Parasponia.</title>
        <authorList>
            <person name="Van Velzen R."/>
            <person name="Holmer R."/>
            <person name="Bu F."/>
            <person name="Rutten L."/>
            <person name="Van Zeijl A."/>
            <person name="Liu W."/>
            <person name="Santuari L."/>
            <person name="Cao Q."/>
            <person name="Sharma T."/>
            <person name="Shen D."/>
            <person name="Roswanjaya Y."/>
            <person name="Wardhani T."/>
            <person name="Kalhor M.S."/>
            <person name="Jansen J."/>
            <person name="Van den Hoogen J."/>
            <person name="Gungor B."/>
            <person name="Hartog M."/>
            <person name="Hontelez J."/>
            <person name="Verver J."/>
            <person name="Yang W.-C."/>
            <person name="Schijlen E."/>
            <person name="Repin R."/>
            <person name="Schilthuizen M."/>
            <person name="Schranz E."/>
            <person name="Heidstra R."/>
            <person name="Miyata K."/>
            <person name="Fedorova E."/>
            <person name="Kohlen W."/>
            <person name="Bisseling T."/>
            <person name="Smit S."/>
            <person name="Geurts R."/>
        </authorList>
    </citation>
    <scope>NUCLEOTIDE SEQUENCE [LARGE SCALE GENOMIC DNA]</scope>
    <source>
        <strain evidence="2">cv. WU1-14</strain>
    </source>
</reference>
<keyword evidence="2" id="KW-1185">Reference proteome</keyword>